<dbReference type="RefSeq" id="XP_010488717.1">
    <property type="nucleotide sequence ID" value="XM_010490415.1"/>
</dbReference>
<evidence type="ECO:0000256" key="1">
    <source>
        <dbReference type="SAM" id="Phobius"/>
    </source>
</evidence>
<sequence>MYVFTGVVFLTLFLIHLYHFCLFFSPFYKQPQHRLTKRNLGLCWLYTGGKVLCLAICLSVWRIDMKQMVCTSTHHVGHHTLKNASLLDSE</sequence>
<dbReference type="GeneID" id="104766513"/>
<gene>
    <name evidence="3" type="primary">LOC104766513</name>
</gene>
<feature type="transmembrane region" description="Helical" evidence="1">
    <location>
        <begin position="6"/>
        <end position="28"/>
    </location>
</feature>
<keyword evidence="1" id="KW-0472">Membrane</keyword>
<dbReference type="Proteomes" id="UP000694864">
    <property type="component" value="Chromosome 19"/>
</dbReference>
<organism evidence="2 3">
    <name type="scientific">Camelina sativa</name>
    <name type="common">False flax</name>
    <name type="synonym">Myagrum sativum</name>
    <dbReference type="NCBI Taxonomy" id="90675"/>
    <lineage>
        <taxon>Eukaryota</taxon>
        <taxon>Viridiplantae</taxon>
        <taxon>Streptophyta</taxon>
        <taxon>Embryophyta</taxon>
        <taxon>Tracheophyta</taxon>
        <taxon>Spermatophyta</taxon>
        <taxon>Magnoliopsida</taxon>
        <taxon>eudicotyledons</taxon>
        <taxon>Gunneridae</taxon>
        <taxon>Pentapetalae</taxon>
        <taxon>rosids</taxon>
        <taxon>malvids</taxon>
        <taxon>Brassicales</taxon>
        <taxon>Brassicaceae</taxon>
        <taxon>Camelineae</taxon>
        <taxon>Camelina</taxon>
    </lineage>
</organism>
<keyword evidence="1" id="KW-0812">Transmembrane</keyword>
<name>A0ABM0XNY1_CAMSA</name>
<accession>A0ABM0XNY1</accession>
<reference evidence="2" key="1">
    <citation type="journal article" date="2014" name="Nat. Commun.">
        <title>The emerging biofuel crop Camelina sativa retains a highly undifferentiated hexaploid genome structure.</title>
        <authorList>
            <person name="Kagale S."/>
            <person name="Koh C."/>
            <person name="Nixon J."/>
            <person name="Bollina V."/>
            <person name="Clarke W.E."/>
            <person name="Tuteja R."/>
            <person name="Spillane C."/>
            <person name="Robinson S.J."/>
            <person name="Links M.G."/>
            <person name="Clarke C."/>
            <person name="Higgins E.E."/>
            <person name="Huebert T."/>
            <person name="Sharpe A.G."/>
            <person name="Parkin I.A."/>
        </authorList>
    </citation>
    <scope>NUCLEOTIDE SEQUENCE [LARGE SCALE GENOMIC DNA]</scope>
    <source>
        <strain evidence="2">cv. DH55</strain>
    </source>
</reference>
<reference evidence="3" key="2">
    <citation type="submission" date="2025-08" db="UniProtKB">
        <authorList>
            <consortium name="RefSeq"/>
        </authorList>
    </citation>
    <scope>IDENTIFICATION</scope>
    <source>
        <tissue evidence="3">Leaf</tissue>
    </source>
</reference>
<feature type="transmembrane region" description="Helical" evidence="1">
    <location>
        <begin position="40"/>
        <end position="61"/>
    </location>
</feature>
<keyword evidence="2" id="KW-1185">Reference proteome</keyword>
<protein>
    <submittedName>
        <fullName evidence="3">Uncharacterized protein LOC104766513 isoform X2</fullName>
    </submittedName>
</protein>
<evidence type="ECO:0000313" key="2">
    <source>
        <dbReference type="Proteomes" id="UP000694864"/>
    </source>
</evidence>
<keyword evidence="1" id="KW-1133">Transmembrane helix</keyword>
<proteinExistence type="predicted"/>
<evidence type="ECO:0000313" key="3">
    <source>
        <dbReference type="RefSeq" id="XP_010488717.1"/>
    </source>
</evidence>